<reference evidence="2" key="1">
    <citation type="submission" date="2016-09" db="EMBL/GenBank/DDBJ databases">
        <authorList>
            <person name="Hebert L."/>
            <person name="Moumen B."/>
        </authorList>
    </citation>
    <scope>NUCLEOTIDE SEQUENCE [LARGE SCALE GENOMIC DNA]</scope>
    <source>
        <strain evidence="2">OVI</strain>
    </source>
</reference>
<dbReference type="PANTHER" id="PTHR11373:SF4">
    <property type="entry name" value="DEOXYNUCLEOSIDE TRIPHOSPHATE TRIPHOSPHOHYDROLASE SAMHD1"/>
    <property type="match status" value="1"/>
</dbReference>
<proteinExistence type="predicted"/>
<dbReference type="FunFam" id="3.30.70.2760:FF:000005">
    <property type="entry name" value="HD domain containing protein, putative"/>
    <property type="match status" value="1"/>
</dbReference>
<dbReference type="GeneID" id="92377877"/>
<dbReference type="FunFam" id="1.10.3210.10:FF:000034">
    <property type="entry name" value="HD domain containing protein, putative"/>
    <property type="match status" value="1"/>
</dbReference>
<evidence type="ECO:0000313" key="2">
    <source>
        <dbReference type="EMBL" id="SCU72361.1"/>
    </source>
</evidence>
<dbReference type="InterPro" id="IPR050135">
    <property type="entry name" value="dGTPase-like"/>
</dbReference>
<dbReference type="SMART" id="SM00471">
    <property type="entry name" value="HDc"/>
    <property type="match status" value="1"/>
</dbReference>
<dbReference type="CDD" id="cd00077">
    <property type="entry name" value="HDc"/>
    <property type="match status" value="1"/>
</dbReference>
<gene>
    <name evidence="2" type="ORF">TEOVI_000393700</name>
</gene>
<comment type="caution">
    <text evidence="2">The sequence shown here is derived from an EMBL/GenBank/DDBJ whole genome shotgun (WGS) entry which is preliminary data.</text>
</comment>
<evidence type="ECO:0000259" key="1">
    <source>
        <dbReference type="PROSITE" id="PS51831"/>
    </source>
</evidence>
<feature type="domain" description="HD" evidence="1">
    <location>
        <begin position="61"/>
        <end position="185"/>
    </location>
</feature>
<dbReference type="Proteomes" id="UP000195570">
    <property type="component" value="Unassembled WGS sequence"/>
</dbReference>
<dbReference type="Pfam" id="PF01966">
    <property type="entry name" value="HD"/>
    <property type="match status" value="1"/>
</dbReference>
<name>A0A1G4IIP2_TRYEQ</name>
<dbReference type="SUPFAM" id="SSF109604">
    <property type="entry name" value="HD-domain/PDEase-like"/>
    <property type="match status" value="1"/>
</dbReference>
<dbReference type="PROSITE" id="PS51831">
    <property type="entry name" value="HD"/>
    <property type="match status" value="1"/>
</dbReference>
<sequence>MRNGIICRYLRDVPVMDRVHEHITLPPIVARAVDTTAFQRLRSLKQLGSSSYLYPAAVHTRFEHSIGVAHIAQLLLGRVQRCQPDLRINDKDREKVMLAGLLHDVGHGPFSHLFEEVMSRKFGLLFDHDKMSQTIGRNILKVLLPKDDVEDVLRVMRGEPASHLVYTEIVTNKRNGIDVDKLDYFLRDSLCCFGKPTVDVRLSRLFNSARLVQYEGQWQLAFEEKVALSLRELFVLRTKLHKNVYQHRVVKAIDHMICDIMGAAAPYFLVHGHTLLECVCHEELFLKLGDWVLDAIESSADTNLKPAQDIISRLRSRDIYRFILSRALKSEAAPPDNWLNDVAEDIVAAVSKKQSTKITKEDIIVDQVVINHGKGNSDPLQSVLFFNPKRPSQSYFKMSSSASRHSTLFTPFAFEERTLMIFECRDTGGAVLKAADAVVSHEKYSKYFVDSLPFYNTP</sequence>
<dbReference type="Gene3D" id="3.30.70.2760">
    <property type="match status" value="1"/>
</dbReference>
<protein>
    <submittedName>
        <fullName evidence="2">HD domain containing protein, putative</fullName>
    </submittedName>
</protein>
<dbReference type="Gene3D" id="1.10.3210.10">
    <property type="entry name" value="Hypothetical protein af1432"/>
    <property type="match status" value="1"/>
</dbReference>
<organism evidence="2 3">
    <name type="scientific">Trypanosoma equiperdum</name>
    <dbReference type="NCBI Taxonomy" id="5694"/>
    <lineage>
        <taxon>Eukaryota</taxon>
        <taxon>Discoba</taxon>
        <taxon>Euglenozoa</taxon>
        <taxon>Kinetoplastea</taxon>
        <taxon>Metakinetoplastina</taxon>
        <taxon>Trypanosomatida</taxon>
        <taxon>Trypanosomatidae</taxon>
        <taxon>Trypanosoma</taxon>
    </lineage>
</organism>
<keyword evidence="3" id="KW-1185">Reference proteome</keyword>
<dbReference type="GO" id="GO:0005634">
    <property type="term" value="C:nucleus"/>
    <property type="evidence" value="ECO:0007669"/>
    <property type="project" value="TreeGrafter"/>
</dbReference>
<accession>A0A1G4IIP2</accession>
<dbReference type="GO" id="GO:0008832">
    <property type="term" value="F:dGTPase activity"/>
    <property type="evidence" value="ECO:0007669"/>
    <property type="project" value="TreeGrafter"/>
</dbReference>
<evidence type="ECO:0000313" key="3">
    <source>
        <dbReference type="Proteomes" id="UP000195570"/>
    </source>
</evidence>
<dbReference type="AlphaFoldDB" id="A0A1G4IIP2"/>
<dbReference type="InterPro" id="IPR003607">
    <property type="entry name" value="HD/PDEase_dom"/>
</dbReference>
<dbReference type="EMBL" id="CZPT02001851">
    <property type="protein sequence ID" value="SCU72361.1"/>
    <property type="molecule type" value="Genomic_DNA"/>
</dbReference>
<dbReference type="InterPro" id="IPR006674">
    <property type="entry name" value="HD_domain"/>
</dbReference>
<dbReference type="PANTHER" id="PTHR11373">
    <property type="entry name" value="DEOXYNUCLEOSIDE TRIPHOSPHATE TRIPHOSPHOHYDROLASE"/>
    <property type="match status" value="1"/>
</dbReference>
<dbReference type="GO" id="GO:0006203">
    <property type="term" value="P:dGTP catabolic process"/>
    <property type="evidence" value="ECO:0007669"/>
    <property type="project" value="TreeGrafter"/>
</dbReference>
<dbReference type="VEuPathDB" id="TriTrypDB:TEOVI_000393700"/>
<dbReference type="RefSeq" id="XP_067082869.1">
    <property type="nucleotide sequence ID" value="XM_067226768.1"/>
</dbReference>